<evidence type="ECO:0000259" key="7">
    <source>
        <dbReference type="Pfam" id="PF07980"/>
    </source>
</evidence>
<reference evidence="9 10" key="1">
    <citation type="submission" date="2011-03" db="EMBL/GenBank/DDBJ databases">
        <authorList>
            <person name="Weinstock G."/>
            <person name="Sodergren E."/>
            <person name="Clifton S."/>
            <person name="Fulton L."/>
            <person name="Fulton B."/>
            <person name="Courtney L."/>
            <person name="Fronick C."/>
            <person name="Harrison M."/>
            <person name="Strong C."/>
            <person name="Farmer C."/>
            <person name="Delahaunty K."/>
            <person name="Markovic C."/>
            <person name="Hall O."/>
            <person name="Minx P."/>
            <person name="Tomlinson C."/>
            <person name="Mitreva M."/>
            <person name="Hou S."/>
            <person name="Chen J."/>
            <person name="Wollam A."/>
            <person name="Pepin K.H."/>
            <person name="Johnson M."/>
            <person name="Bhonagiri V."/>
            <person name="Zhang X."/>
            <person name="Suruliraj S."/>
            <person name="Warren W."/>
            <person name="Chinwalla A."/>
            <person name="Mardis E.R."/>
            <person name="Wilson R.K."/>
        </authorList>
    </citation>
    <scope>NUCLEOTIDE SEQUENCE [LARGE SCALE GENOMIC DNA]</scope>
    <source>
        <strain evidence="9 10">YIT 11840</strain>
    </source>
</reference>
<gene>
    <name evidence="9" type="ORF">HMPREF9441_00448</name>
</gene>
<keyword evidence="3 6" id="KW-0732">Signal</keyword>
<dbReference type="GO" id="GO:0009279">
    <property type="term" value="C:cell outer membrane"/>
    <property type="evidence" value="ECO:0007669"/>
    <property type="project" value="UniProtKB-SubCell"/>
</dbReference>
<comment type="subcellular location">
    <subcellularLocation>
        <location evidence="1">Cell outer membrane</location>
    </subcellularLocation>
</comment>
<dbReference type="CDD" id="cd08977">
    <property type="entry name" value="SusD"/>
    <property type="match status" value="1"/>
</dbReference>
<dbReference type="OrthoDB" id="1080118at2"/>
<organism evidence="9 10">
    <name type="scientific">Paraprevotella clara YIT 11840</name>
    <dbReference type="NCBI Taxonomy" id="762968"/>
    <lineage>
        <taxon>Bacteria</taxon>
        <taxon>Pseudomonadati</taxon>
        <taxon>Bacteroidota</taxon>
        <taxon>Bacteroidia</taxon>
        <taxon>Bacteroidales</taxon>
        <taxon>Prevotellaceae</taxon>
        <taxon>Paraprevotella</taxon>
    </lineage>
</organism>
<evidence type="ECO:0000256" key="2">
    <source>
        <dbReference type="ARBA" id="ARBA00006275"/>
    </source>
</evidence>
<protein>
    <submittedName>
        <fullName evidence="9">SusD family protein</fullName>
    </submittedName>
</protein>
<evidence type="ECO:0000256" key="5">
    <source>
        <dbReference type="ARBA" id="ARBA00023237"/>
    </source>
</evidence>
<dbReference type="HOGENOM" id="CLU_015553_1_3_10"/>
<dbReference type="SUPFAM" id="SSF48452">
    <property type="entry name" value="TPR-like"/>
    <property type="match status" value="1"/>
</dbReference>
<dbReference type="PATRIC" id="fig|762968.3.peg.403"/>
<feature type="signal peptide" evidence="6">
    <location>
        <begin position="1"/>
        <end position="29"/>
    </location>
</feature>
<dbReference type="InterPro" id="IPR033985">
    <property type="entry name" value="SusD-like_N"/>
</dbReference>
<proteinExistence type="inferred from homology"/>
<dbReference type="Proteomes" id="UP000003598">
    <property type="component" value="Unassembled WGS sequence"/>
</dbReference>
<comment type="caution">
    <text evidence="9">The sequence shown here is derived from an EMBL/GenBank/DDBJ whole genome shotgun (WGS) entry which is preliminary data.</text>
</comment>
<dbReference type="EMBL" id="AFFY01000005">
    <property type="protein sequence ID" value="EHH01633.1"/>
    <property type="molecule type" value="Genomic_DNA"/>
</dbReference>
<dbReference type="Gene3D" id="1.25.40.390">
    <property type="match status" value="1"/>
</dbReference>
<dbReference type="eggNOG" id="COG3637">
    <property type="taxonomic scope" value="Bacteria"/>
</dbReference>
<dbReference type="InterPro" id="IPR012944">
    <property type="entry name" value="SusD_RagB_dom"/>
</dbReference>
<evidence type="ECO:0000256" key="1">
    <source>
        <dbReference type="ARBA" id="ARBA00004442"/>
    </source>
</evidence>
<sequence length="516" mass="57793">MDMKIQFKIKSTMVAALCSAVFFSSCGLMDTTSDEKLSGDEMWDGATTERVNGFVNSMYTEFRAAAMQKACYILYSGDLRCAPIESYSSGENYITDLANNDLNGLREHYSGDGNVQADGIMSWREFYKVIQSANILIAEIGRTSVPKTEAEAFKAEAVFMRSLAYFFLVRNFGDVPYYTDAYHQEPLPRTNMVTVLQAIASDLNQILVDDPDAAYLPWAQVSLDKKAIRGSRGAVLALLMHVNMWLAGFDESHKTSYYEAVVNYGEQLVNQNGGTYTLLPLSQTNTIFRGGSSEGIFEIAQNPSYISGNEVFEFKAVFANEVMCSVYSPAKSTPNLCYTYDFLTKIYPPSETDDRVDAWFDENIYSTLDGAPKEILKFENPDIYNDGGSLTANAGNQVVFRLADAILLYAEALADLGTNDGKACELLNRIRTRAGASTLSLSGEDLKDAIYWERVRELMGEGHYFYDLVRTGKVCDNNYCYHPVTRSEFREGAWTWPISKTAQENNTLITLNNYWE</sequence>
<feature type="domain" description="SusD-like N-terminal" evidence="8">
    <location>
        <begin position="106"/>
        <end position="205"/>
    </location>
</feature>
<evidence type="ECO:0000313" key="10">
    <source>
        <dbReference type="Proteomes" id="UP000003598"/>
    </source>
</evidence>
<feature type="chain" id="PRO_5003484058" evidence="6">
    <location>
        <begin position="30"/>
        <end position="516"/>
    </location>
</feature>
<comment type="similarity">
    <text evidence="2">Belongs to the SusD family.</text>
</comment>
<dbReference type="PROSITE" id="PS51257">
    <property type="entry name" value="PROKAR_LIPOPROTEIN"/>
    <property type="match status" value="1"/>
</dbReference>
<keyword evidence="5" id="KW-0998">Cell outer membrane</keyword>
<feature type="domain" description="RagB/SusD" evidence="7">
    <location>
        <begin position="385"/>
        <end position="479"/>
    </location>
</feature>
<dbReference type="STRING" id="762968.HMPREF9441_00448"/>
<dbReference type="InterPro" id="IPR011990">
    <property type="entry name" value="TPR-like_helical_dom_sf"/>
</dbReference>
<keyword evidence="10" id="KW-1185">Reference proteome</keyword>
<evidence type="ECO:0000256" key="4">
    <source>
        <dbReference type="ARBA" id="ARBA00023136"/>
    </source>
</evidence>
<dbReference type="Pfam" id="PF14322">
    <property type="entry name" value="SusD-like_3"/>
    <property type="match status" value="1"/>
</dbReference>
<evidence type="ECO:0000313" key="9">
    <source>
        <dbReference type="EMBL" id="EHH01633.1"/>
    </source>
</evidence>
<dbReference type="AlphaFoldDB" id="G5SM75"/>
<name>G5SM75_9BACT</name>
<accession>G5SM75</accession>
<dbReference type="Pfam" id="PF07980">
    <property type="entry name" value="SusD_RagB"/>
    <property type="match status" value="1"/>
</dbReference>
<evidence type="ECO:0000256" key="6">
    <source>
        <dbReference type="SAM" id="SignalP"/>
    </source>
</evidence>
<evidence type="ECO:0000256" key="3">
    <source>
        <dbReference type="ARBA" id="ARBA00022729"/>
    </source>
</evidence>
<evidence type="ECO:0000259" key="8">
    <source>
        <dbReference type="Pfam" id="PF14322"/>
    </source>
</evidence>
<keyword evidence="4" id="KW-0472">Membrane</keyword>